<dbReference type="SMART" id="SM00347">
    <property type="entry name" value="HTH_MARR"/>
    <property type="match status" value="1"/>
</dbReference>
<protein>
    <submittedName>
        <fullName evidence="3">HTH-type transcriptional repressor NicR</fullName>
    </submittedName>
</protein>
<accession>A0A1Y2MSY1</accession>
<dbReference type="STRING" id="2074.BG845_04252"/>
<evidence type="ECO:0000313" key="3">
    <source>
        <dbReference type="EMBL" id="OSY38079.1"/>
    </source>
</evidence>
<name>A0A1Y2MSY1_PSEAH</name>
<evidence type="ECO:0000256" key="1">
    <source>
        <dbReference type="SAM" id="MobiDB-lite"/>
    </source>
</evidence>
<dbReference type="Proteomes" id="UP000194360">
    <property type="component" value="Unassembled WGS sequence"/>
</dbReference>
<dbReference type="InterPro" id="IPR036390">
    <property type="entry name" value="WH_DNA-bd_sf"/>
</dbReference>
<feature type="region of interest" description="Disordered" evidence="1">
    <location>
        <begin position="142"/>
        <end position="161"/>
    </location>
</feature>
<dbReference type="PROSITE" id="PS50995">
    <property type="entry name" value="HTH_MARR_2"/>
    <property type="match status" value="1"/>
</dbReference>
<reference evidence="3 4" key="1">
    <citation type="submission" date="2016-09" db="EMBL/GenBank/DDBJ databases">
        <title>Pseudonocardia autotrophica DSM535, a candidate organism with high potential of specific P450 cytochromes.</title>
        <authorList>
            <person name="Grumaz C."/>
            <person name="Vainshtein Y."/>
            <person name="Kirstahler P."/>
            <person name="Sohn K."/>
        </authorList>
    </citation>
    <scope>NUCLEOTIDE SEQUENCE [LARGE SCALE GENOMIC DNA]</scope>
    <source>
        <strain evidence="3 4">DSM 535</strain>
    </source>
</reference>
<organism evidence="3 4">
    <name type="scientific">Pseudonocardia autotrophica</name>
    <name type="common">Amycolata autotrophica</name>
    <name type="synonym">Nocardia autotrophica</name>
    <dbReference type="NCBI Taxonomy" id="2074"/>
    <lineage>
        <taxon>Bacteria</taxon>
        <taxon>Bacillati</taxon>
        <taxon>Actinomycetota</taxon>
        <taxon>Actinomycetes</taxon>
        <taxon>Pseudonocardiales</taxon>
        <taxon>Pseudonocardiaceae</taxon>
        <taxon>Pseudonocardia</taxon>
    </lineage>
</organism>
<dbReference type="AlphaFoldDB" id="A0A1Y2MSY1"/>
<dbReference type="RefSeq" id="WP_085914447.1">
    <property type="nucleotide sequence ID" value="NZ_AP018920.1"/>
</dbReference>
<dbReference type="InterPro" id="IPR036388">
    <property type="entry name" value="WH-like_DNA-bd_sf"/>
</dbReference>
<keyword evidence="4" id="KW-1185">Reference proteome</keyword>
<evidence type="ECO:0000259" key="2">
    <source>
        <dbReference type="PROSITE" id="PS50995"/>
    </source>
</evidence>
<proteinExistence type="predicted"/>
<dbReference type="GO" id="GO:0003700">
    <property type="term" value="F:DNA-binding transcription factor activity"/>
    <property type="evidence" value="ECO:0007669"/>
    <property type="project" value="InterPro"/>
</dbReference>
<dbReference type="EMBL" id="MIGB01000025">
    <property type="protein sequence ID" value="OSY38079.1"/>
    <property type="molecule type" value="Genomic_DNA"/>
</dbReference>
<dbReference type="SUPFAM" id="SSF46785">
    <property type="entry name" value="Winged helix' DNA-binding domain"/>
    <property type="match status" value="1"/>
</dbReference>
<sequence length="161" mass="17262">MTDEGRLDGLASRLLGLSARHAERVVGTELARVDAHRWHYAVLATLAERGPASQAALGVRTGIHTSDLVGLIGELVGRGEVTRGPDPADRRRNVVDLTAAGRERLHLLDAVLDDAQNELLAPLSPGRRAELVRLLRILVEHHGHPEPGEGSGVSGRRPRSG</sequence>
<feature type="domain" description="HTH marR-type" evidence="2">
    <location>
        <begin position="7"/>
        <end position="140"/>
    </location>
</feature>
<dbReference type="Gene3D" id="1.10.10.10">
    <property type="entry name" value="Winged helix-like DNA-binding domain superfamily/Winged helix DNA-binding domain"/>
    <property type="match status" value="1"/>
</dbReference>
<dbReference type="InterPro" id="IPR039422">
    <property type="entry name" value="MarR/SlyA-like"/>
</dbReference>
<dbReference type="OrthoDB" id="4826718at2"/>
<dbReference type="Pfam" id="PF12802">
    <property type="entry name" value="MarR_2"/>
    <property type="match status" value="1"/>
</dbReference>
<evidence type="ECO:0000313" key="4">
    <source>
        <dbReference type="Proteomes" id="UP000194360"/>
    </source>
</evidence>
<comment type="caution">
    <text evidence="3">The sequence shown here is derived from an EMBL/GenBank/DDBJ whole genome shotgun (WGS) entry which is preliminary data.</text>
</comment>
<dbReference type="PANTHER" id="PTHR33164:SF43">
    <property type="entry name" value="HTH-TYPE TRANSCRIPTIONAL REPRESSOR YETL"/>
    <property type="match status" value="1"/>
</dbReference>
<dbReference type="InterPro" id="IPR000835">
    <property type="entry name" value="HTH_MarR-typ"/>
</dbReference>
<gene>
    <name evidence="3" type="primary">nicR_3</name>
    <name evidence="3" type="ORF">BG845_04252</name>
</gene>
<dbReference type="GO" id="GO:0006950">
    <property type="term" value="P:response to stress"/>
    <property type="evidence" value="ECO:0007669"/>
    <property type="project" value="TreeGrafter"/>
</dbReference>
<dbReference type="PANTHER" id="PTHR33164">
    <property type="entry name" value="TRANSCRIPTIONAL REGULATOR, MARR FAMILY"/>
    <property type="match status" value="1"/>
</dbReference>